<dbReference type="InterPro" id="IPR037010">
    <property type="entry name" value="VitB12-dep_Met_synth_activ_sf"/>
</dbReference>
<dbReference type="KEGG" id="aar:Acear_1336"/>
<dbReference type="Gene3D" id="3.40.109.40">
    <property type="match status" value="1"/>
</dbReference>
<evidence type="ECO:0000313" key="1">
    <source>
        <dbReference type="EMBL" id="ADL12849.1"/>
    </source>
</evidence>
<name>D9QQQ8_ACEAZ</name>
<dbReference type="SUPFAM" id="SSF56507">
    <property type="entry name" value="Methionine synthase activation domain-like"/>
    <property type="match status" value="1"/>
</dbReference>
<organism evidence="1 2">
    <name type="scientific">Acetohalobium arabaticum (strain ATCC 49924 / DSM 5501 / Z-7288)</name>
    <dbReference type="NCBI Taxonomy" id="574087"/>
    <lineage>
        <taxon>Bacteria</taxon>
        <taxon>Bacillati</taxon>
        <taxon>Bacillota</taxon>
        <taxon>Clostridia</taxon>
        <taxon>Halanaerobiales</taxon>
        <taxon>Halobacteroidaceae</taxon>
        <taxon>Acetohalobium</taxon>
    </lineage>
</organism>
<dbReference type="HOGENOM" id="CLU_079580_1_0_9"/>
<evidence type="ECO:0000313" key="2">
    <source>
        <dbReference type="Proteomes" id="UP000001661"/>
    </source>
</evidence>
<reference evidence="1 2" key="1">
    <citation type="journal article" date="2010" name="Stand. Genomic Sci.">
        <title>Complete genome sequence of Acetohalobium arabaticum type strain (Z-7288).</title>
        <authorList>
            <person name="Sikorski J."/>
            <person name="Lapidus A."/>
            <person name="Chertkov O."/>
            <person name="Lucas S."/>
            <person name="Copeland A."/>
            <person name="Glavina Del Rio T."/>
            <person name="Nolan M."/>
            <person name="Tice H."/>
            <person name="Cheng J.F."/>
            <person name="Han C."/>
            <person name="Brambilla E."/>
            <person name="Pitluck S."/>
            <person name="Liolios K."/>
            <person name="Ivanova N."/>
            <person name="Mavromatis K."/>
            <person name="Mikhailova N."/>
            <person name="Pati A."/>
            <person name="Bruce D."/>
            <person name="Detter C."/>
            <person name="Tapia R."/>
            <person name="Goodwin L."/>
            <person name="Chen A."/>
            <person name="Palaniappan K."/>
            <person name="Land M."/>
            <person name="Hauser L."/>
            <person name="Chang Y.J."/>
            <person name="Jeffries C.D."/>
            <person name="Rohde M."/>
            <person name="Goker M."/>
            <person name="Spring S."/>
            <person name="Woyke T."/>
            <person name="Bristow J."/>
            <person name="Eisen J.A."/>
            <person name="Markowitz V."/>
            <person name="Hugenholtz P."/>
            <person name="Kyrpides N.C."/>
            <person name="Klenk H.P."/>
        </authorList>
    </citation>
    <scope>NUCLEOTIDE SEQUENCE [LARGE SCALE GENOMIC DNA]</scope>
    <source>
        <strain evidence="2">ATCC 49924 / DSM 5501 / Z-7288</strain>
    </source>
</reference>
<dbReference type="GO" id="GO:0008705">
    <property type="term" value="F:methionine synthase activity"/>
    <property type="evidence" value="ECO:0007669"/>
    <property type="project" value="InterPro"/>
</dbReference>
<keyword evidence="2" id="KW-1185">Reference proteome</keyword>
<sequence length="224" mass="25048">MKLEIDITEEEVLGMYGYQSLEEVTPQIKKTATEMIAEGEELANLKSVTGDIEEIEINSKENLITINGDYKIESDYLTDKLFGANKATAGLVTTGFRLEKEINNYFNKGDYLKATILDIVGNRLLDRITKKVWHTVRDNAVNQGLGVSGYYSPGEGDWDIADQEFLFKLASGEKIGVNLTSKQMLSPQKSLLFIIGQGSNLEVNEYEPCQDCTNQDCPFHSADR</sequence>
<dbReference type="EMBL" id="CP002105">
    <property type="protein sequence ID" value="ADL12849.1"/>
    <property type="molecule type" value="Genomic_DNA"/>
</dbReference>
<dbReference type="eggNOG" id="COG1410">
    <property type="taxonomic scope" value="Bacteria"/>
</dbReference>
<proteinExistence type="predicted"/>
<dbReference type="OrthoDB" id="9816190at2"/>
<dbReference type="STRING" id="574087.Acear_1336"/>
<dbReference type="AlphaFoldDB" id="D9QQQ8"/>
<protein>
    <submittedName>
        <fullName evidence="1">Vitamin B12 dependent methionine synthase activation region</fullName>
    </submittedName>
</protein>
<dbReference type="RefSeq" id="WP_013278295.1">
    <property type="nucleotide sequence ID" value="NC_014378.1"/>
</dbReference>
<dbReference type="Proteomes" id="UP000001661">
    <property type="component" value="Chromosome"/>
</dbReference>
<gene>
    <name evidence="1" type="ordered locus">Acear_1336</name>
</gene>
<accession>D9QQQ8</accession>